<evidence type="ECO:0000256" key="2">
    <source>
        <dbReference type="SAM" id="Phobius"/>
    </source>
</evidence>
<gene>
    <name evidence="3" type="ORF">CVLEPA_LOCUS14699</name>
</gene>
<sequence>MLLQDDADNSAEDDNLAENNEDGGHDILRRIIMVTKKMFPNSLSTITFSCFCIKIIFINVVYIALVNPDMQMQGWAGWTRVSYCCSTRSGFFYKSGTSA</sequence>
<name>A0ABP0FWF9_CLALP</name>
<comment type="caution">
    <text evidence="3">The sequence shown here is derived from an EMBL/GenBank/DDBJ whole genome shotgun (WGS) entry which is preliminary data.</text>
</comment>
<feature type="transmembrane region" description="Helical" evidence="2">
    <location>
        <begin position="43"/>
        <end position="65"/>
    </location>
</feature>
<keyword evidence="4" id="KW-1185">Reference proteome</keyword>
<evidence type="ECO:0000256" key="1">
    <source>
        <dbReference type="SAM" id="MobiDB-lite"/>
    </source>
</evidence>
<keyword evidence="2" id="KW-1133">Transmembrane helix</keyword>
<keyword evidence="2" id="KW-0812">Transmembrane</keyword>
<feature type="compositionally biased region" description="Acidic residues" evidence="1">
    <location>
        <begin position="1"/>
        <end position="21"/>
    </location>
</feature>
<reference evidence="3 4" key="1">
    <citation type="submission" date="2024-02" db="EMBL/GenBank/DDBJ databases">
        <authorList>
            <person name="Daric V."/>
            <person name="Darras S."/>
        </authorList>
    </citation>
    <scope>NUCLEOTIDE SEQUENCE [LARGE SCALE GENOMIC DNA]</scope>
</reference>
<organism evidence="3 4">
    <name type="scientific">Clavelina lepadiformis</name>
    <name type="common">Light-bulb sea squirt</name>
    <name type="synonym">Ascidia lepadiformis</name>
    <dbReference type="NCBI Taxonomy" id="159417"/>
    <lineage>
        <taxon>Eukaryota</taxon>
        <taxon>Metazoa</taxon>
        <taxon>Chordata</taxon>
        <taxon>Tunicata</taxon>
        <taxon>Ascidiacea</taxon>
        <taxon>Aplousobranchia</taxon>
        <taxon>Clavelinidae</taxon>
        <taxon>Clavelina</taxon>
    </lineage>
</organism>
<evidence type="ECO:0000313" key="4">
    <source>
        <dbReference type="Proteomes" id="UP001642483"/>
    </source>
</evidence>
<dbReference type="EMBL" id="CAWYQH010000097">
    <property type="protein sequence ID" value="CAK8683653.1"/>
    <property type="molecule type" value="Genomic_DNA"/>
</dbReference>
<proteinExistence type="predicted"/>
<accession>A0ABP0FWF9</accession>
<feature type="region of interest" description="Disordered" evidence="1">
    <location>
        <begin position="1"/>
        <end position="22"/>
    </location>
</feature>
<protein>
    <submittedName>
        <fullName evidence="3">Uncharacterized protein</fullName>
    </submittedName>
</protein>
<evidence type="ECO:0000313" key="3">
    <source>
        <dbReference type="EMBL" id="CAK8683653.1"/>
    </source>
</evidence>
<dbReference type="Proteomes" id="UP001642483">
    <property type="component" value="Unassembled WGS sequence"/>
</dbReference>
<keyword evidence="2" id="KW-0472">Membrane</keyword>